<proteinExistence type="predicted"/>
<feature type="compositionally biased region" description="Basic residues" evidence="1">
    <location>
        <begin position="105"/>
        <end position="117"/>
    </location>
</feature>
<feature type="region of interest" description="Disordered" evidence="1">
    <location>
        <begin position="98"/>
        <end position="117"/>
    </location>
</feature>
<evidence type="ECO:0000313" key="2">
    <source>
        <dbReference type="EMBL" id="BAP56394.1"/>
    </source>
</evidence>
<keyword evidence="3" id="KW-1185">Reference proteome</keyword>
<evidence type="ECO:0000313" key="3">
    <source>
        <dbReference type="Proteomes" id="UP000031623"/>
    </source>
</evidence>
<dbReference type="Proteomes" id="UP000031623">
    <property type="component" value="Chromosome"/>
</dbReference>
<dbReference type="HOGENOM" id="CLU_149306_0_0_6"/>
<name>A0A090AGT3_9GAMM</name>
<organism evidence="2 3">
    <name type="scientific">Thioploca ingrica</name>
    <dbReference type="NCBI Taxonomy" id="40754"/>
    <lineage>
        <taxon>Bacteria</taxon>
        <taxon>Pseudomonadati</taxon>
        <taxon>Pseudomonadota</taxon>
        <taxon>Gammaproteobacteria</taxon>
        <taxon>Thiotrichales</taxon>
        <taxon>Thiotrichaceae</taxon>
        <taxon>Thioploca</taxon>
    </lineage>
</organism>
<dbReference type="AlphaFoldDB" id="A0A090AGT3"/>
<dbReference type="OrthoDB" id="1362521at2"/>
<sequence length="117" mass="12731">MARPKKTSPAIEKAQQRLSALLSIDTNLDLGNDLTSAAYRAEIVKAQALLDAYNTLLSQTDGASNAFVGAEKSLKDLSERMLLGVGVKFGKDSTQYEMAGGVRKSERKRPVRKKMAE</sequence>
<accession>A0A090AGT3</accession>
<dbReference type="KEGG" id="tig:THII_2097"/>
<protein>
    <submittedName>
        <fullName evidence="2">Uncharacterized protein</fullName>
    </submittedName>
</protein>
<reference evidence="2" key="1">
    <citation type="journal article" date="2014" name="ISME J.">
        <title>Ecophysiology of Thioploca ingrica as revealed by the complete genome sequence supplemented with proteomic evidence.</title>
        <authorList>
            <person name="Kojima H."/>
            <person name="Ogura Y."/>
            <person name="Yamamoto N."/>
            <person name="Togashi T."/>
            <person name="Mori H."/>
            <person name="Watanabe T."/>
            <person name="Nemoto F."/>
            <person name="Kurokawa K."/>
            <person name="Hayashi T."/>
            <person name="Fukui M."/>
        </authorList>
    </citation>
    <scope>NUCLEOTIDE SEQUENCE [LARGE SCALE GENOMIC DNA]</scope>
</reference>
<evidence type="ECO:0000256" key="1">
    <source>
        <dbReference type="SAM" id="MobiDB-lite"/>
    </source>
</evidence>
<dbReference type="EMBL" id="AP014633">
    <property type="protein sequence ID" value="BAP56394.1"/>
    <property type="molecule type" value="Genomic_DNA"/>
</dbReference>
<gene>
    <name evidence="2" type="ORF">THII_2097</name>
</gene>